<dbReference type="AlphaFoldDB" id="A0A5B0RP23"/>
<sequence>MNESPSHPADLISNSRVIGVHHTKAPPSLQNALKLNVFFDFLKQRSKNPSQTLLDEVSSMSPSRYVSDNWAACLTSTHGKRNVYIEFNFWRTAGMN</sequence>
<accession>A0A5B0RP23</accession>
<dbReference type="Proteomes" id="UP000325313">
    <property type="component" value="Unassembled WGS sequence"/>
</dbReference>
<organism evidence="1 2">
    <name type="scientific">Puccinia graminis f. sp. tritici</name>
    <dbReference type="NCBI Taxonomy" id="56615"/>
    <lineage>
        <taxon>Eukaryota</taxon>
        <taxon>Fungi</taxon>
        <taxon>Dikarya</taxon>
        <taxon>Basidiomycota</taxon>
        <taxon>Pucciniomycotina</taxon>
        <taxon>Pucciniomycetes</taxon>
        <taxon>Pucciniales</taxon>
        <taxon>Pucciniaceae</taxon>
        <taxon>Puccinia</taxon>
    </lineage>
</organism>
<dbReference type="EMBL" id="VDEP01000169">
    <property type="protein sequence ID" value="KAA1127169.1"/>
    <property type="molecule type" value="Genomic_DNA"/>
</dbReference>
<protein>
    <submittedName>
        <fullName evidence="1">Uncharacterized protein</fullName>
    </submittedName>
</protein>
<comment type="caution">
    <text evidence="1">The sequence shown here is derived from an EMBL/GenBank/DDBJ whole genome shotgun (WGS) entry which is preliminary data.</text>
</comment>
<reference evidence="1 2" key="1">
    <citation type="submission" date="2019-05" db="EMBL/GenBank/DDBJ databases">
        <title>Emergence of the Ug99 lineage of the wheat stem rust pathogen through somatic hybridization.</title>
        <authorList>
            <person name="Li F."/>
            <person name="Upadhyaya N.M."/>
            <person name="Sperschneider J."/>
            <person name="Matny O."/>
            <person name="Nguyen-Phuc H."/>
            <person name="Mago R."/>
            <person name="Raley C."/>
            <person name="Miller M.E."/>
            <person name="Silverstein K.A.T."/>
            <person name="Henningsen E."/>
            <person name="Hirsch C.D."/>
            <person name="Visser B."/>
            <person name="Pretorius Z.A."/>
            <person name="Steffenson B.J."/>
            <person name="Schwessinger B."/>
            <person name="Dodds P.N."/>
            <person name="Figueroa M."/>
        </authorList>
    </citation>
    <scope>NUCLEOTIDE SEQUENCE [LARGE SCALE GENOMIC DNA]</scope>
    <source>
        <strain evidence="1 2">Ug99</strain>
    </source>
</reference>
<name>A0A5B0RP23_PUCGR</name>
<evidence type="ECO:0000313" key="2">
    <source>
        <dbReference type="Proteomes" id="UP000325313"/>
    </source>
</evidence>
<gene>
    <name evidence="1" type="ORF">PGTUg99_028417</name>
</gene>
<evidence type="ECO:0000313" key="1">
    <source>
        <dbReference type="EMBL" id="KAA1127169.1"/>
    </source>
</evidence>
<proteinExistence type="predicted"/>